<dbReference type="InterPro" id="IPR036188">
    <property type="entry name" value="FAD/NAD-bd_sf"/>
</dbReference>
<evidence type="ECO:0000259" key="7">
    <source>
        <dbReference type="Pfam" id="PF01494"/>
    </source>
</evidence>
<gene>
    <name evidence="8" type="primary">mhbM</name>
    <name evidence="8" type="ORF">NCTC10698_03511</name>
</gene>
<dbReference type="AlphaFoldDB" id="A0A8B4S620"/>
<dbReference type="SUPFAM" id="SSF51905">
    <property type="entry name" value="FAD/NAD(P)-binding domain"/>
    <property type="match status" value="1"/>
</dbReference>
<reference evidence="8 9" key="1">
    <citation type="submission" date="2018-06" db="EMBL/GenBank/DDBJ databases">
        <authorList>
            <consortium name="Pathogen Informatics"/>
            <person name="Doyle S."/>
        </authorList>
    </citation>
    <scope>NUCLEOTIDE SEQUENCE [LARGE SCALE GENOMIC DNA]</scope>
    <source>
        <strain evidence="8 9">NCTC10698</strain>
    </source>
</reference>
<accession>A0A8B4S620</accession>
<keyword evidence="3" id="KW-0274">FAD</keyword>
<dbReference type="Proteomes" id="UP000255070">
    <property type="component" value="Unassembled WGS sequence"/>
</dbReference>
<keyword evidence="2" id="KW-0285">Flavoprotein</keyword>
<sequence>MSKSLRVGIVGGGIGGVALARSLRLSGIDAYVFERANAFGEIGAGVQMTPNAAKVLRALGLGEELARIGFLPNAMVGRNWDDARELFHTPLREVCPSLFGADFWHVHRADLHAILCEGIPADRVRFNVSCTGITQLKDKAVAHFSDGTQFEADLIVGADGIHSVVRDSLWGKTPSQYTGHMCWRAVVPVEQHPLPFVSPDASFWMGPKAHIVTYYVKGGAAVNIVAVNESANWVTESWTEPSTREELLAAFEGWHDNILHLFEKTDAQQIFKWGLFDRDPMTQWSKGNVTLLGDAAHPMLPFLSQGAAMAIEDAYVLAAALSHFSSDLNEALNAYEAERRPRTARVQLEARERGRTYHLSTPEEKRKRDEDFQNAQTKDPNAVGIKAEWVYSYDATACVERFSESTKVATA</sequence>
<dbReference type="GeneID" id="63998384"/>
<name>A0A8B4S620_COMTE</name>
<feature type="domain" description="FAD-binding" evidence="7">
    <location>
        <begin position="6"/>
        <end position="346"/>
    </location>
</feature>
<dbReference type="PRINTS" id="PR00420">
    <property type="entry name" value="RNGMNOXGNASE"/>
</dbReference>
<evidence type="ECO:0000256" key="4">
    <source>
        <dbReference type="ARBA" id="ARBA00023002"/>
    </source>
</evidence>
<evidence type="ECO:0000256" key="5">
    <source>
        <dbReference type="ARBA" id="ARBA00023033"/>
    </source>
</evidence>
<dbReference type="Pfam" id="PF01494">
    <property type="entry name" value="FAD_binding_3"/>
    <property type="match status" value="1"/>
</dbReference>
<keyword evidence="5" id="KW-0503">Monooxygenase</keyword>
<dbReference type="RefSeq" id="WP_003081515.1">
    <property type="nucleotide sequence ID" value="NZ_BBJZ01000022.1"/>
</dbReference>
<evidence type="ECO:0000256" key="1">
    <source>
        <dbReference type="ARBA" id="ARBA00001974"/>
    </source>
</evidence>
<dbReference type="InterPro" id="IPR050493">
    <property type="entry name" value="FAD-dep_Monooxygenase_BioMet"/>
</dbReference>
<dbReference type="GO" id="GO:0071949">
    <property type="term" value="F:FAD binding"/>
    <property type="evidence" value="ECO:0007669"/>
    <property type="project" value="InterPro"/>
</dbReference>
<dbReference type="InterPro" id="IPR002938">
    <property type="entry name" value="FAD-bd"/>
</dbReference>
<comment type="cofactor">
    <cofactor evidence="1">
        <name>FAD</name>
        <dbReference type="ChEBI" id="CHEBI:57692"/>
    </cofactor>
</comment>
<evidence type="ECO:0000256" key="3">
    <source>
        <dbReference type="ARBA" id="ARBA00022827"/>
    </source>
</evidence>
<feature type="compositionally biased region" description="Basic and acidic residues" evidence="6">
    <location>
        <begin position="352"/>
        <end position="371"/>
    </location>
</feature>
<dbReference type="PANTHER" id="PTHR13789">
    <property type="entry name" value="MONOOXYGENASE"/>
    <property type="match status" value="1"/>
</dbReference>
<dbReference type="PANTHER" id="PTHR13789:SF318">
    <property type="entry name" value="GERANYLGERANYL DIPHOSPHATE REDUCTASE"/>
    <property type="match status" value="1"/>
</dbReference>
<evidence type="ECO:0000313" key="8">
    <source>
        <dbReference type="EMBL" id="SUY78594.1"/>
    </source>
</evidence>
<dbReference type="SUPFAM" id="SSF54373">
    <property type="entry name" value="FAD-linked reductases, C-terminal domain"/>
    <property type="match status" value="1"/>
</dbReference>
<keyword evidence="9" id="KW-1185">Reference proteome</keyword>
<evidence type="ECO:0000313" key="9">
    <source>
        <dbReference type="Proteomes" id="UP000255070"/>
    </source>
</evidence>
<protein>
    <submittedName>
        <fullName evidence="8">3-hydroxybenzoate 6-hydroxylase</fullName>
        <ecNumber evidence="8">1.14.13.24</ecNumber>
    </submittedName>
</protein>
<dbReference type="GO" id="GO:0018669">
    <property type="term" value="F:3-hydroxybenzoate 6-monooxygenase activity"/>
    <property type="evidence" value="ECO:0007669"/>
    <property type="project" value="UniProtKB-EC"/>
</dbReference>
<organism evidence="8 9">
    <name type="scientific">Comamonas testosteroni</name>
    <name type="common">Pseudomonas testosteroni</name>
    <dbReference type="NCBI Taxonomy" id="285"/>
    <lineage>
        <taxon>Bacteria</taxon>
        <taxon>Pseudomonadati</taxon>
        <taxon>Pseudomonadota</taxon>
        <taxon>Betaproteobacteria</taxon>
        <taxon>Burkholderiales</taxon>
        <taxon>Comamonadaceae</taxon>
        <taxon>Comamonas</taxon>
    </lineage>
</organism>
<dbReference type="EMBL" id="UFXL01000001">
    <property type="protein sequence ID" value="SUY78594.1"/>
    <property type="molecule type" value="Genomic_DNA"/>
</dbReference>
<dbReference type="EC" id="1.14.13.24" evidence="8"/>
<proteinExistence type="predicted"/>
<evidence type="ECO:0000256" key="2">
    <source>
        <dbReference type="ARBA" id="ARBA00022630"/>
    </source>
</evidence>
<dbReference type="Gene3D" id="3.50.50.60">
    <property type="entry name" value="FAD/NAD(P)-binding domain"/>
    <property type="match status" value="1"/>
</dbReference>
<keyword evidence="4 8" id="KW-0560">Oxidoreductase</keyword>
<comment type="caution">
    <text evidence="8">The sequence shown here is derived from an EMBL/GenBank/DDBJ whole genome shotgun (WGS) entry which is preliminary data.</text>
</comment>
<feature type="region of interest" description="Disordered" evidence="6">
    <location>
        <begin position="352"/>
        <end position="378"/>
    </location>
</feature>
<evidence type="ECO:0000256" key="6">
    <source>
        <dbReference type="SAM" id="MobiDB-lite"/>
    </source>
</evidence>